<accession>A0A1D8PEW9</accession>
<evidence type="ECO:0000313" key="1">
    <source>
        <dbReference type="CGD" id="CAL0000181384"/>
    </source>
</evidence>
<dbReference type="AlphaFoldDB" id="A0A1D8PEW9"/>
<dbReference type="VEuPathDB" id="FungiDB:C1_10570C_A"/>
<dbReference type="Proteomes" id="UP000000559">
    <property type="component" value="Chromosome 1"/>
</dbReference>
<dbReference type="OrthoDB" id="1111193at2759"/>
<protein>
    <submittedName>
        <fullName evidence="2">Uncharacterized protein</fullName>
    </submittedName>
</protein>
<dbReference type="EMBL" id="CP017623">
    <property type="protein sequence ID" value="AOW26686.1"/>
    <property type="molecule type" value="Genomic_DNA"/>
</dbReference>
<dbReference type="CGD" id="CAL0000181384">
    <property type="gene designation" value="orf19.8619"/>
</dbReference>
<sequence length="602" mass="69277">MTNRNENTDVNVDFFLKSSKLPPEVLVVILGYLPKCVLPELLYFPPIREVVAFTILSNVNITYSMERQRWKGEPWPGYIETNYHRFDIKLNNLKKGISQWNIYPKSIHMDGSYQLEQVLETFPELLTKASDINGAFTGFKDRDLKVVLKFLIDSKIKFNSLSLSGFSNLIAFHPTVTNFSLSYNTPIRYEIPGLKKLAIVLGCSGIRNRTHTFLSDLEDLTIKDYQVTQLNLPPFLRRLSIARFSDSVDIISEKLVSLEYLELEYSKNGFFIKTEITAPNLKTLILKKCQSATNFDELRRFQKLKHLSLKCCTFPSGIFEKGLFPELEIFKYIGNYESTYPANKYHIALHLPSNLRHLSIKHASFLIINLNAFFLPPKLTHLELWNVKFSKGYLYLSKNLEFIRISAPVIRFLGNFKIPPQAKHVQMKAKFLSIRKPDFMYHLPDGLKNLQLISNGSEKVLPLGKKIHWPKSLIVFCVHNLGLNFPSLELWNFNNSNLEEIDVIGGFLEKLHADGLPTSLKMLTMKNLRIEKLGGSFENLKSLERLSLHFNDIKYITDMEFPSLKFLDSGDRKVDLVPPVSISLVDAKKKLLNLEHNGNDHQ</sequence>
<dbReference type="RefSeq" id="XP_710024.2">
    <property type="nucleotide sequence ID" value="XM_704932.2"/>
</dbReference>
<reference evidence="2 3" key="3">
    <citation type="journal article" date="2013" name="Genome Biol.">
        <title>Assembly of a phased diploid Candida albicans genome facilitates allele-specific measurements and provides a simple model for repeat and indel structure.</title>
        <authorList>
            <person name="Muzzey D."/>
            <person name="Schwartz K."/>
            <person name="Weissman J.S."/>
            <person name="Sherlock G."/>
        </authorList>
    </citation>
    <scope>NUCLEOTIDE SEQUENCE [LARGE SCALE GENOMIC DNA]</scope>
    <source>
        <strain evidence="3">SC5314 / ATCC MYA-2876</strain>
    </source>
</reference>
<evidence type="ECO:0000313" key="3">
    <source>
        <dbReference type="Proteomes" id="UP000000559"/>
    </source>
</evidence>
<name>A0A1D8PEW9_CANAL</name>
<dbReference type="InParanoid" id="A0A1D8PEW9"/>
<proteinExistence type="predicted"/>
<dbReference type="STRING" id="237561.A0A1D8PEW9"/>
<evidence type="ECO:0000313" key="2">
    <source>
        <dbReference type="EMBL" id="AOW26686.1"/>
    </source>
</evidence>
<dbReference type="GeneID" id="3648377"/>
<gene>
    <name evidence="2" type="ordered locus">CAALFM_C110570CA</name>
    <name evidence="1" type="ordered locus">orf19.8619</name>
</gene>
<organism evidence="2 3">
    <name type="scientific">Candida albicans (strain SC5314 / ATCC MYA-2876)</name>
    <name type="common">Yeast</name>
    <dbReference type="NCBI Taxonomy" id="237561"/>
    <lineage>
        <taxon>Eukaryota</taxon>
        <taxon>Fungi</taxon>
        <taxon>Dikarya</taxon>
        <taxon>Ascomycota</taxon>
        <taxon>Saccharomycotina</taxon>
        <taxon>Pichiomycetes</taxon>
        <taxon>Debaryomycetaceae</taxon>
        <taxon>Candida/Lodderomyces clade</taxon>
        <taxon>Candida</taxon>
    </lineage>
</organism>
<dbReference type="Gene3D" id="3.80.10.10">
    <property type="entry name" value="Ribonuclease Inhibitor"/>
    <property type="match status" value="2"/>
</dbReference>
<dbReference type="InterPro" id="IPR032675">
    <property type="entry name" value="LRR_dom_sf"/>
</dbReference>
<dbReference type="SMR" id="A0A1D8PEW9"/>
<dbReference type="SUPFAM" id="SSF52058">
    <property type="entry name" value="L domain-like"/>
    <property type="match status" value="2"/>
</dbReference>
<keyword evidence="3" id="KW-1185">Reference proteome</keyword>
<reference evidence="2 3" key="1">
    <citation type="journal article" date="2004" name="Proc. Natl. Acad. Sci. U.S.A.">
        <title>The diploid genome sequence of Candida albicans.</title>
        <authorList>
            <person name="Jones T."/>
            <person name="Federspiel N.A."/>
            <person name="Chibana H."/>
            <person name="Dungan J."/>
            <person name="Kalman S."/>
            <person name="Magee B.B."/>
            <person name="Newport G."/>
            <person name="Thorstenson Y.R."/>
            <person name="Agabian N."/>
            <person name="Magee P.T."/>
            <person name="Davis R.W."/>
            <person name="Scherer S."/>
        </authorList>
    </citation>
    <scope>NUCLEOTIDE SEQUENCE [LARGE SCALE GENOMIC DNA]</scope>
    <source>
        <strain evidence="3">SC5314 / ATCC MYA-2876</strain>
    </source>
</reference>
<reference evidence="2 3" key="2">
    <citation type="journal article" date="2007" name="Genome Biol.">
        <title>Assembly of the Candida albicans genome into sixteen supercontigs aligned on the eight chromosomes.</title>
        <authorList>
            <person name="van het Hoog M."/>
            <person name="Rast T.J."/>
            <person name="Martchenko M."/>
            <person name="Grindle S."/>
            <person name="Dignard D."/>
            <person name="Hogues H."/>
            <person name="Cuomo C."/>
            <person name="Berriman M."/>
            <person name="Scherer S."/>
            <person name="Magee B.B."/>
            <person name="Whiteway M."/>
            <person name="Chibana H."/>
            <person name="Nantel A."/>
            <person name="Magee P.T."/>
        </authorList>
    </citation>
    <scope>GENOME REANNOTATION</scope>
    <source>
        <strain evidence="3">SC5314 / ATCC MYA-2876</strain>
    </source>
</reference>
<dbReference type="KEGG" id="cal:CAALFM_C110570CA"/>